<dbReference type="PANTHER" id="PTHR20982:SF3">
    <property type="entry name" value="MITOCHONDRIAL RIBOSOME RECYCLING FACTOR PSEUDO 1"/>
    <property type="match status" value="1"/>
</dbReference>
<dbReference type="InterPro" id="IPR023584">
    <property type="entry name" value="Ribosome_recyc_fac_dom"/>
</dbReference>
<evidence type="ECO:0000256" key="2">
    <source>
        <dbReference type="ARBA" id="ARBA00022917"/>
    </source>
</evidence>
<evidence type="ECO:0000256" key="3">
    <source>
        <dbReference type="HAMAP-Rule" id="MF_00040"/>
    </source>
</evidence>
<accession>A0ABS5TT78</accession>
<dbReference type="EMBL" id="JAHBAY010000021">
    <property type="protein sequence ID" value="MBT0773949.1"/>
    <property type="molecule type" value="Genomic_DNA"/>
</dbReference>
<dbReference type="Proteomes" id="UP001197247">
    <property type="component" value="Unassembled WGS sequence"/>
</dbReference>
<dbReference type="InterPro" id="IPR036191">
    <property type="entry name" value="RRF_sf"/>
</dbReference>
<dbReference type="Pfam" id="PF01765">
    <property type="entry name" value="RRF"/>
    <property type="match status" value="1"/>
</dbReference>
<keyword evidence="2 3" id="KW-0648">Protein biosynthesis</keyword>
<name>A0ABS5TT78_9ACTN</name>
<gene>
    <name evidence="3 6" type="primary">frr</name>
    <name evidence="6" type="ORF">KIH74_33705</name>
</gene>
<comment type="caution">
    <text evidence="6">The sequence shown here is derived from an EMBL/GenBank/DDBJ whole genome shotgun (WGS) entry which is preliminary data.</text>
</comment>
<evidence type="ECO:0000259" key="5">
    <source>
        <dbReference type="Pfam" id="PF01765"/>
    </source>
</evidence>
<comment type="function">
    <text evidence="3">Responsible for the release of ribosomes from messenger RNA at the termination of protein biosynthesis. May increase the efficiency of translation by recycling ribosomes from one round of translation to another.</text>
</comment>
<dbReference type="CDD" id="cd00520">
    <property type="entry name" value="RRF"/>
    <property type="match status" value="1"/>
</dbReference>
<reference evidence="6 7" key="1">
    <citation type="submission" date="2021-05" db="EMBL/GenBank/DDBJ databases">
        <title>Kineosporia and Streptomyces sp. nov. two new marine actinobacteria isolated from Coral.</title>
        <authorList>
            <person name="Buangrab K."/>
            <person name="Sutthacheep M."/>
            <person name="Yeemin T."/>
            <person name="Harunari E."/>
            <person name="Igarashi Y."/>
            <person name="Kanchanasin P."/>
            <person name="Tanasupawat S."/>
            <person name="Phongsopitanun W."/>
        </authorList>
    </citation>
    <scope>NUCLEOTIDE SEQUENCE [LARGE SCALE GENOMIC DNA]</scope>
    <source>
        <strain evidence="6 7">J2-2</strain>
    </source>
</reference>
<evidence type="ECO:0000256" key="1">
    <source>
        <dbReference type="ARBA" id="ARBA00005912"/>
    </source>
</evidence>
<feature type="region of interest" description="Disordered" evidence="4">
    <location>
        <begin position="139"/>
        <end position="172"/>
    </location>
</feature>
<feature type="domain" description="Ribosome recycling factor" evidence="5">
    <location>
        <begin position="21"/>
        <end position="183"/>
    </location>
</feature>
<evidence type="ECO:0000256" key="4">
    <source>
        <dbReference type="SAM" id="MobiDB-lite"/>
    </source>
</evidence>
<dbReference type="InterPro" id="IPR002661">
    <property type="entry name" value="Ribosome_recyc_fac"/>
</dbReference>
<dbReference type="SUPFAM" id="SSF55194">
    <property type="entry name" value="Ribosome recycling factor, RRF"/>
    <property type="match status" value="1"/>
</dbReference>
<dbReference type="NCBIfam" id="TIGR00496">
    <property type="entry name" value="frr"/>
    <property type="match status" value="1"/>
</dbReference>
<dbReference type="RefSeq" id="WP_214160480.1">
    <property type="nucleotide sequence ID" value="NZ_JAHBAY010000021.1"/>
</dbReference>
<sequence>MIDDTLLEAEEKMDKAVEVAKEDFGAIRTGRANPGLFSKVVVDYYGAPTPLQQLASFTVPEARTILIQPYDRGSLADIEKALRASNLGVNPSNDGNIIRVNLPVLTEERRKEYIKLARNKAEDARVSVRSVRRKAKETLDRAVKDGEIGEDEGARAEKELEQSTKSHVDSIDELLRHKETELLEV</sequence>
<evidence type="ECO:0000313" key="6">
    <source>
        <dbReference type="EMBL" id="MBT0773949.1"/>
    </source>
</evidence>
<comment type="similarity">
    <text evidence="1 3">Belongs to the RRF family.</text>
</comment>
<dbReference type="Gene3D" id="3.30.1360.40">
    <property type="match status" value="1"/>
</dbReference>
<evidence type="ECO:0000313" key="7">
    <source>
        <dbReference type="Proteomes" id="UP001197247"/>
    </source>
</evidence>
<dbReference type="Gene3D" id="1.10.132.20">
    <property type="entry name" value="Ribosome-recycling factor"/>
    <property type="match status" value="1"/>
</dbReference>
<keyword evidence="3" id="KW-0963">Cytoplasm</keyword>
<organism evidence="6 7">
    <name type="scientific">Kineosporia corallincola</name>
    <dbReference type="NCBI Taxonomy" id="2835133"/>
    <lineage>
        <taxon>Bacteria</taxon>
        <taxon>Bacillati</taxon>
        <taxon>Actinomycetota</taxon>
        <taxon>Actinomycetes</taxon>
        <taxon>Kineosporiales</taxon>
        <taxon>Kineosporiaceae</taxon>
        <taxon>Kineosporia</taxon>
    </lineage>
</organism>
<proteinExistence type="inferred from homology"/>
<dbReference type="HAMAP" id="MF_00040">
    <property type="entry name" value="RRF"/>
    <property type="match status" value="1"/>
</dbReference>
<dbReference type="PANTHER" id="PTHR20982">
    <property type="entry name" value="RIBOSOME RECYCLING FACTOR"/>
    <property type="match status" value="1"/>
</dbReference>
<comment type="subcellular location">
    <subcellularLocation>
        <location evidence="3">Cytoplasm</location>
    </subcellularLocation>
</comment>
<keyword evidence="7" id="KW-1185">Reference proteome</keyword>
<protein>
    <recommendedName>
        <fullName evidence="3">Ribosome-recycling factor</fullName>
        <shortName evidence="3">RRF</shortName>
    </recommendedName>
    <alternativeName>
        <fullName evidence="3">Ribosome-releasing factor</fullName>
    </alternativeName>
</protein>